<keyword evidence="2" id="KW-0805">Transcription regulation</keyword>
<dbReference type="GO" id="GO:0003700">
    <property type="term" value="F:DNA-binding transcription factor activity"/>
    <property type="evidence" value="ECO:0007669"/>
    <property type="project" value="InterPro"/>
</dbReference>
<dbReference type="Gene3D" id="1.10.10.10">
    <property type="entry name" value="Winged helix-like DNA-binding domain superfamily/Winged helix DNA-binding domain"/>
    <property type="match status" value="1"/>
</dbReference>
<dbReference type="InterPro" id="IPR000847">
    <property type="entry name" value="LysR_HTH_N"/>
</dbReference>
<dbReference type="AlphaFoldDB" id="A0A1M6L3L1"/>
<dbReference type="STRING" id="169427.SAMN05192548_1004244"/>
<proteinExistence type="inferred from homology"/>
<keyword evidence="4" id="KW-0804">Transcription</keyword>
<dbReference type="InterPro" id="IPR036390">
    <property type="entry name" value="WH_DNA-bd_sf"/>
</dbReference>
<evidence type="ECO:0000259" key="5">
    <source>
        <dbReference type="PROSITE" id="PS50931"/>
    </source>
</evidence>
<comment type="similarity">
    <text evidence="1">Belongs to the LysR transcriptional regulatory family.</text>
</comment>
<dbReference type="PROSITE" id="PS50931">
    <property type="entry name" value="HTH_LYSR"/>
    <property type="match status" value="1"/>
</dbReference>
<organism evidence="6 7">
    <name type="scientific">Paraburkholderia terricola</name>
    <dbReference type="NCBI Taxonomy" id="169427"/>
    <lineage>
        <taxon>Bacteria</taxon>
        <taxon>Pseudomonadati</taxon>
        <taxon>Pseudomonadota</taxon>
        <taxon>Betaproteobacteria</taxon>
        <taxon>Burkholderiales</taxon>
        <taxon>Burkholderiaceae</taxon>
        <taxon>Paraburkholderia</taxon>
    </lineage>
</organism>
<evidence type="ECO:0000256" key="1">
    <source>
        <dbReference type="ARBA" id="ARBA00009437"/>
    </source>
</evidence>
<dbReference type="NCBIfam" id="NF009888">
    <property type="entry name" value="PRK13348.1"/>
    <property type="match status" value="1"/>
</dbReference>
<dbReference type="OrthoDB" id="3252676at2"/>
<protein>
    <submittedName>
        <fullName evidence="6">Transcriptional regulator, LysR family</fullName>
    </submittedName>
</protein>
<dbReference type="EMBL" id="FRAB01000004">
    <property type="protein sequence ID" value="SHJ65798.1"/>
    <property type="molecule type" value="Genomic_DNA"/>
</dbReference>
<keyword evidence="3" id="KW-0238">DNA-binding</keyword>
<evidence type="ECO:0000313" key="7">
    <source>
        <dbReference type="Proteomes" id="UP000184395"/>
    </source>
</evidence>
<evidence type="ECO:0000313" key="6">
    <source>
        <dbReference type="EMBL" id="SHJ65798.1"/>
    </source>
</evidence>
<dbReference type="InterPro" id="IPR005119">
    <property type="entry name" value="LysR_subst-bd"/>
</dbReference>
<sequence length="332" mass="36171">MGFDRQQLETFAVVVELRHFGHAARLLNITRGAVSQRINALEESLGVPLLVRDGAAPTPAGEALLRHIQVIRALETDTLKQIKPEGSERTRVAIAVNADSLATWFEPVGCAIASSDFVLELIVDDQDHTLPILARGEAMGCVSTESTAPTGFVAESIGAMEYECVADPAFAQMHFARGLTLHSILAVPAVLFNRKDGLHALFLERLLGFPVRGYVAHYFPSPSALLAAIQFGVGYGLVPSLQAQPLLNSGDLVSLAPHHKIPVDLYWHHWEHPEAAAYDDAALKRLLFLTIDVVAHMEAQPIFNGAGEQTGKRWGMTEIWFNPVRKAHTALA</sequence>
<evidence type="ECO:0000256" key="2">
    <source>
        <dbReference type="ARBA" id="ARBA00023015"/>
    </source>
</evidence>
<dbReference type="InterPro" id="IPR017685">
    <property type="entry name" value="ArgP"/>
</dbReference>
<accession>A0A1M6L3L1</accession>
<reference evidence="6 7" key="1">
    <citation type="submission" date="2016-11" db="EMBL/GenBank/DDBJ databases">
        <authorList>
            <person name="Jaros S."/>
            <person name="Januszkiewicz K."/>
            <person name="Wedrychowicz H."/>
        </authorList>
    </citation>
    <scope>NUCLEOTIDE SEQUENCE [LARGE SCALE GENOMIC DNA]</scope>
    <source>
        <strain evidence="6 7">LMG 20594</strain>
    </source>
</reference>
<evidence type="ECO:0000256" key="4">
    <source>
        <dbReference type="ARBA" id="ARBA00023163"/>
    </source>
</evidence>
<dbReference type="InterPro" id="IPR050176">
    <property type="entry name" value="LTTR"/>
</dbReference>
<feature type="domain" description="HTH lysR-type" evidence="5">
    <location>
        <begin position="1"/>
        <end position="58"/>
    </location>
</feature>
<dbReference type="Pfam" id="PF03466">
    <property type="entry name" value="LysR_substrate"/>
    <property type="match status" value="1"/>
</dbReference>
<dbReference type="SUPFAM" id="SSF53850">
    <property type="entry name" value="Periplasmic binding protein-like II"/>
    <property type="match status" value="1"/>
</dbReference>
<dbReference type="GO" id="GO:0003677">
    <property type="term" value="F:DNA binding"/>
    <property type="evidence" value="ECO:0007669"/>
    <property type="project" value="UniProtKB-KW"/>
</dbReference>
<evidence type="ECO:0000256" key="3">
    <source>
        <dbReference type="ARBA" id="ARBA00023125"/>
    </source>
</evidence>
<dbReference type="SUPFAM" id="SSF46785">
    <property type="entry name" value="Winged helix' DNA-binding domain"/>
    <property type="match status" value="1"/>
</dbReference>
<dbReference type="Proteomes" id="UP000184395">
    <property type="component" value="Unassembled WGS sequence"/>
</dbReference>
<dbReference type="PRINTS" id="PR00039">
    <property type="entry name" value="HTHLYSR"/>
</dbReference>
<dbReference type="PANTHER" id="PTHR30579">
    <property type="entry name" value="TRANSCRIPTIONAL REGULATOR"/>
    <property type="match status" value="1"/>
</dbReference>
<dbReference type="PANTHER" id="PTHR30579:SF2">
    <property type="entry name" value="HTH-TYPE TRANSCRIPTIONAL REGULATOR ARGP"/>
    <property type="match status" value="1"/>
</dbReference>
<dbReference type="NCBIfam" id="NF002964">
    <property type="entry name" value="PRK03635.1"/>
    <property type="match status" value="1"/>
</dbReference>
<name>A0A1M6L3L1_9BURK</name>
<dbReference type="Pfam" id="PF00126">
    <property type="entry name" value="HTH_1"/>
    <property type="match status" value="1"/>
</dbReference>
<dbReference type="RefSeq" id="WP_084561360.1">
    <property type="nucleotide sequence ID" value="NZ_CADFGY010000001.1"/>
</dbReference>
<dbReference type="NCBIfam" id="TIGR03298">
    <property type="entry name" value="argP"/>
    <property type="match status" value="1"/>
</dbReference>
<dbReference type="InterPro" id="IPR036388">
    <property type="entry name" value="WH-like_DNA-bd_sf"/>
</dbReference>
<dbReference type="Gene3D" id="3.40.190.290">
    <property type="match status" value="1"/>
</dbReference>
<gene>
    <name evidence="6" type="ORF">SAMN05192548_1004244</name>
</gene>